<feature type="region of interest" description="Disordered" evidence="1">
    <location>
        <begin position="1"/>
        <end position="56"/>
    </location>
</feature>
<feature type="region of interest" description="Disordered" evidence="1">
    <location>
        <begin position="475"/>
        <end position="516"/>
    </location>
</feature>
<dbReference type="EMBL" id="RXGB01004082">
    <property type="protein sequence ID" value="TMW90581.1"/>
    <property type="molecule type" value="Genomic_DNA"/>
</dbReference>
<accession>A0A6N2BBV8</accession>
<dbReference type="InterPro" id="IPR021109">
    <property type="entry name" value="Peptidase_aspartic_dom_sf"/>
</dbReference>
<dbReference type="Gene3D" id="2.40.70.10">
    <property type="entry name" value="Acid Proteases"/>
    <property type="match status" value="1"/>
</dbReference>
<evidence type="ECO:0000256" key="1">
    <source>
        <dbReference type="SAM" id="MobiDB-lite"/>
    </source>
</evidence>
<dbReference type="Pfam" id="PF13975">
    <property type="entry name" value="gag-asp_proteas"/>
    <property type="match status" value="1"/>
</dbReference>
<evidence type="ECO:0008006" key="3">
    <source>
        <dbReference type="Google" id="ProtNLM"/>
    </source>
</evidence>
<name>A0A6N2BBV8_SOLCI</name>
<proteinExistence type="predicted"/>
<dbReference type="CDD" id="cd00303">
    <property type="entry name" value="retropepsin_like"/>
    <property type="match status" value="1"/>
</dbReference>
<organism evidence="2">
    <name type="scientific">Solanum chilense</name>
    <name type="common">Tomato</name>
    <name type="synonym">Lycopersicon chilense</name>
    <dbReference type="NCBI Taxonomy" id="4083"/>
    <lineage>
        <taxon>Eukaryota</taxon>
        <taxon>Viridiplantae</taxon>
        <taxon>Streptophyta</taxon>
        <taxon>Embryophyta</taxon>
        <taxon>Tracheophyta</taxon>
        <taxon>Spermatophyta</taxon>
        <taxon>Magnoliopsida</taxon>
        <taxon>eudicotyledons</taxon>
        <taxon>Gunneridae</taxon>
        <taxon>Pentapetalae</taxon>
        <taxon>asterids</taxon>
        <taxon>lamiids</taxon>
        <taxon>Solanales</taxon>
        <taxon>Solanaceae</taxon>
        <taxon>Solanoideae</taxon>
        <taxon>Solaneae</taxon>
        <taxon>Solanum</taxon>
        <taxon>Solanum subgen. Lycopersicon</taxon>
    </lineage>
</organism>
<feature type="compositionally biased region" description="Polar residues" evidence="1">
    <location>
        <begin position="1"/>
        <end position="15"/>
    </location>
</feature>
<dbReference type="AlphaFoldDB" id="A0A6N2BBV8"/>
<reference evidence="2" key="1">
    <citation type="submission" date="2019-05" db="EMBL/GenBank/DDBJ databases">
        <title>The de novo reference genome and transcriptome assemblies of the wild tomato species Solanum chilense.</title>
        <authorList>
            <person name="Stam R."/>
            <person name="Nosenko T."/>
            <person name="Hoerger A.C."/>
            <person name="Stephan W."/>
            <person name="Seidel M.A."/>
            <person name="Kuhn J.M.M."/>
            <person name="Haberer G."/>
            <person name="Tellier A."/>
        </authorList>
    </citation>
    <scope>NUCLEOTIDE SEQUENCE</scope>
    <source>
        <tissue evidence="2">Mature leaves</tissue>
    </source>
</reference>
<gene>
    <name evidence="2" type="ORF">EJD97_015520</name>
</gene>
<sequence>MATSGDVNGASTTNVRLDGGKKNRKGKKHQVLPEFTPRKALKSHPPLTDKESDEEIGEDAIDVTAGEKLVARVEVARKVVEIFGRHMNVTDSKFKTLEKDFTREENKNILKELEGHHRAEFEMKEAITSLECLLIDVLNAKETITSLECRHMEAMSTIETMNAKIKALKEGAEVGRLSSFNRHREAKVKAAKTPMFKGVRDVQQVENFLWHLENYFKYGHAMVEAQRGRDQEGDMHHQRVGEFKALTLQIRNLTDEDMLFHFIDGLQSWSRAELECGQRPHPKKHDTYKSDAKKSGCHVNKEIKTEVAKRGGCYICGGSHCYARCPELKSLGAIVRERKKKESHEQEQGAEMTQLGLIGLCGDITKKAEKPRLCSTQYVDITINGLPARAMVDTGAKVNIMNKTVATRLGMCYSPSNAQLMIVNAPPTPQGGTYIVPLGKEPKTKGQVLLMDMQLKKNPKKEKLTFVATIKSSKEENGGMKSLPQCRKKVPRGNNIMMPKRSSRRLPPRKEVDREA</sequence>
<protein>
    <recommendedName>
        <fullName evidence="3">Retrotransposon gag domain-containing protein</fullName>
    </recommendedName>
</protein>
<dbReference type="SUPFAM" id="SSF50630">
    <property type="entry name" value="Acid proteases"/>
    <property type="match status" value="1"/>
</dbReference>
<evidence type="ECO:0000313" key="2">
    <source>
        <dbReference type="EMBL" id="TMW90581.1"/>
    </source>
</evidence>
<comment type="caution">
    <text evidence="2">The sequence shown here is derived from an EMBL/GenBank/DDBJ whole genome shotgun (WGS) entry which is preliminary data.</text>
</comment>